<dbReference type="GO" id="GO:0016491">
    <property type="term" value="F:oxidoreductase activity"/>
    <property type="evidence" value="ECO:0007669"/>
    <property type="project" value="UniProtKB-KW"/>
</dbReference>
<dbReference type="SUPFAM" id="SSF50129">
    <property type="entry name" value="GroES-like"/>
    <property type="match status" value="1"/>
</dbReference>
<dbReference type="EMBL" id="JAUHPX010000002">
    <property type="protein sequence ID" value="MDN4487547.1"/>
    <property type="molecule type" value="Genomic_DNA"/>
</dbReference>
<reference evidence="8" key="1">
    <citation type="submission" date="2023-06" db="EMBL/GenBank/DDBJ databases">
        <title>Sysu t00039.</title>
        <authorList>
            <person name="Gao L."/>
            <person name="Fang B.-Z."/>
            <person name="Li W.-J."/>
        </authorList>
    </citation>
    <scope>NUCLEOTIDE SEQUENCE</scope>
    <source>
        <strain evidence="8">SYSU T00039</strain>
    </source>
</reference>
<dbReference type="InterPro" id="IPR011032">
    <property type="entry name" value="GroES-like_sf"/>
</dbReference>
<accession>A0AAW7M4H0</accession>
<evidence type="ECO:0000313" key="8">
    <source>
        <dbReference type="EMBL" id="MDN4487547.1"/>
    </source>
</evidence>
<dbReference type="InterPro" id="IPR025568">
    <property type="entry name" value="DUF4334"/>
</dbReference>
<keyword evidence="5" id="KW-0560">Oxidoreductase</keyword>
<evidence type="ECO:0000256" key="1">
    <source>
        <dbReference type="ARBA" id="ARBA00001947"/>
    </source>
</evidence>
<dbReference type="AlphaFoldDB" id="A0AAW7M4H0"/>
<dbReference type="Gene3D" id="3.90.180.10">
    <property type="entry name" value="Medium-chain alcohol dehydrogenases, catalytic domain"/>
    <property type="match status" value="1"/>
</dbReference>
<dbReference type="Pfam" id="PF14231">
    <property type="entry name" value="GXWXG"/>
    <property type="match status" value="1"/>
</dbReference>
<organism evidence="8 9">
    <name type="scientific">Demequina lignilytica</name>
    <dbReference type="NCBI Taxonomy" id="3051663"/>
    <lineage>
        <taxon>Bacteria</taxon>
        <taxon>Bacillati</taxon>
        <taxon>Actinomycetota</taxon>
        <taxon>Actinomycetes</taxon>
        <taxon>Micrococcales</taxon>
        <taxon>Demequinaceae</taxon>
        <taxon>Demequina</taxon>
    </lineage>
</organism>
<comment type="cofactor">
    <cofactor evidence="1 6">
        <name>Zn(2+)</name>
        <dbReference type="ChEBI" id="CHEBI:29105"/>
    </cofactor>
</comment>
<dbReference type="InterPro" id="IPR002328">
    <property type="entry name" value="ADH_Zn_CS"/>
</dbReference>
<evidence type="ECO:0000256" key="4">
    <source>
        <dbReference type="ARBA" id="ARBA00022833"/>
    </source>
</evidence>
<evidence type="ECO:0000256" key="5">
    <source>
        <dbReference type="ARBA" id="ARBA00023002"/>
    </source>
</evidence>
<dbReference type="InterPro" id="IPR013154">
    <property type="entry name" value="ADH-like_N"/>
</dbReference>
<evidence type="ECO:0000256" key="6">
    <source>
        <dbReference type="RuleBase" id="RU361277"/>
    </source>
</evidence>
<dbReference type="Gene3D" id="2.40.128.580">
    <property type="entry name" value="GXWXG domain"/>
    <property type="match status" value="1"/>
</dbReference>
<dbReference type="PANTHER" id="PTHR43350">
    <property type="entry name" value="NAD-DEPENDENT ALCOHOL DEHYDROGENASE"/>
    <property type="match status" value="1"/>
</dbReference>
<sequence length="545" mass="56746">MSIDASAPPVVALAATVREPGGAPEIAEVRLDALRADEVLVAVAASGVCHTDLTALDGGVGYSFPAVFGHEGAGTVVEVGSGVTRVAPGDRVVLTFDSCGACRRCRDGHPASCEEFAARNYLGARADGSPTLRDSAGEPVAAAWMAQSSWATHAIARETNVVRIGDHIPFALAAPLGCGVLTGAGTVLRVLRPTDRDSLLVMGAGTVGLSAVMVARALGCATITVVEPDVARRALAIDLGADLVVAPDAFDPRAAAHDLAIDTVGTQDSLDAALGGLASPGVCATVALRPGANRVTVSQTALLWGRTLVGVIEGDAMPDATIPLLVAMWRAGLLPLERLVVPFRFERVDDAVGAARVGRAVKAVLLLGDESVPPARRPRTATAADRVRRIAASGAGEADELAMLWDLLPPVRADDLRGLWHGAGIDTGHRTQQLLVRSRWYGKNFIDAETVQPLVVRDEHGELRSASTLAGGAGAWLADAAHRGKVTATMSYDARPLHDHFVRVDADTLLGVMAGRGALDDGRPYYFVLERDPRGEVGPLPELDS</sequence>
<dbReference type="SMART" id="SM00829">
    <property type="entry name" value="PKS_ER"/>
    <property type="match status" value="1"/>
</dbReference>
<dbReference type="CDD" id="cd08278">
    <property type="entry name" value="benzyl_alcohol_DH"/>
    <property type="match status" value="1"/>
</dbReference>
<dbReference type="InterPro" id="IPR036291">
    <property type="entry name" value="NAD(P)-bd_dom_sf"/>
</dbReference>
<dbReference type="InterPro" id="IPR025951">
    <property type="entry name" value="GXWXG_dom"/>
</dbReference>
<feature type="domain" description="Enoyl reductase (ER)" evidence="7">
    <location>
        <begin position="21"/>
        <end position="365"/>
    </location>
</feature>
<dbReference type="InterPro" id="IPR020843">
    <property type="entry name" value="ER"/>
</dbReference>
<dbReference type="RefSeq" id="WP_301118605.1">
    <property type="nucleotide sequence ID" value="NZ_JAUHPX010000002.1"/>
</dbReference>
<evidence type="ECO:0000259" key="7">
    <source>
        <dbReference type="SMART" id="SM00829"/>
    </source>
</evidence>
<comment type="caution">
    <text evidence="8">The sequence shown here is derived from an EMBL/GenBank/DDBJ whole genome shotgun (WGS) entry which is preliminary data.</text>
</comment>
<evidence type="ECO:0000256" key="3">
    <source>
        <dbReference type="ARBA" id="ARBA00022723"/>
    </source>
</evidence>
<dbReference type="Pfam" id="PF08240">
    <property type="entry name" value="ADH_N"/>
    <property type="match status" value="1"/>
</dbReference>
<dbReference type="Pfam" id="PF14232">
    <property type="entry name" value="DUF4334"/>
    <property type="match status" value="1"/>
</dbReference>
<dbReference type="Pfam" id="PF00107">
    <property type="entry name" value="ADH_zinc_N"/>
    <property type="match status" value="1"/>
</dbReference>
<dbReference type="Proteomes" id="UP001172737">
    <property type="component" value="Unassembled WGS sequence"/>
</dbReference>
<dbReference type="Gene3D" id="3.40.50.720">
    <property type="entry name" value="NAD(P)-binding Rossmann-like Domain"/>
    <property type="match status" value="1"/>
</dbReference>
<comment type="similarity">
    <text evidence="2 6">Belongs to the zinc-containing alcohol dehydrogenase family.</text>
</comment>
<keyword evidence="3 6" id="KW-0479">Metal-binding</keyword>
<dbReference type="PROSITE" id="PS00059">
    <property type="entry name" value="ADH_ZINC"/>
    <property type="match status" value="1"/>
</dbReference>
<dbReference type="GO" id="GO:0008270">
    <property type="term" value="F:zinc ion binding"/>
    <property type="evidence" value="ECO:0007669"/>
    <property type="project" value="InterPro"/>
</dbReference>
<evidence type="ECO:0000313" key="9">
    <source>
        <dbReference type="Proteomes" id="UP001172737"/>
    </source>
</evidence>
<keyword evidence="9" id="KW-1185">Reference proteome</keyword>
<keyword evidence="4 6" id="KW-0862">Zinc</keyword>
<protein>
    <submittedName>
        <fullName evidence="8">Alcohol dehydrogenase catalytic domain-containing protein</fullName>
    </submittedName>
</protein>
<evidence type="ECO:0000256" key="2">
    <source>
        <dbReference type="ARBA" id="ARBA00008072"/>
    </source>
</evidence>
<gene>
    <name evidence="8" type="ORF">QQX10_05105</name>
</gene>
<proteinExistence type="inferred from homology"/>
<dbReference type="PANTHER" id="PTHR43350:SF21">
    <property type="entry name" value="S-NITROSOMYCOTHIOL REDUCTASE MSCR"/>
    <property type="match status" value="1"/>
</dbReference>
<dbReference type="SUPFAM" id="SSF51735">
    <property type="entry name" value="NAD(P)-binding Rossmann-fold domains"/>
    <property type="match status" value="1"/>
</dbReference>
<name>A0AAW7M4H0_9MICO</name>
<dbReference type="InterPro" id="IPR013149">
    <property type="entry name" value="ADH-like_C"/>
</dbReference>